<gene>
    <name evidence="2" type="ORF">AMAG_13931</name>
</gene>
<dbReference type="GO" id="GO:0016787">
    <property type="term" value="F:hydrolase activity"/>
    <property type="evidence" value="ECO:0007669"/>
    <property type="project" value="UniProtKB-KW"/>
</dbReference>
<keyword evidence="1" id="KW-0378">Hydrolase</keyword>
<dbReference type="GO" id="GO:0000166">
    <property type="term" value="F:nucleotide binding"/>
    <property type="evidence" value="ECO:0007669"/>
    <property type="project" value="UniProtKB-KW"/>
</dbReference>
<dbReference type="InterPro" id="IPR006179">
    <property type="entry name" value="5_nucleotidase/apyrase"/>
</dbReference>
<dbReference type="AlphaFoldDB" id="A0A0L0T325"/>
<comment type="similarity">
    <text evidence="1">Belongs to the 5'-nucleotidase family.</text>
</comment>
<dbReference type="Gene3D" id="3.60.21.10">
    <property type="match status" value="2"/>
</dbReference>
<dbReference type="Proteomes" id="UP000054350">
    <property type="component" value="Unassembled WGS sequence"/>
</dbReference>
<evidence type="ECO:0008006" key="4">
    <source>
        <dbReference type="Google" id="ProtNLM"/>
    </source>
</evidence>
<dbReference type="eggNOG" id="KOG4419">
    <property type="taxonomic scope" value="Eukaryota"/>
</dbReference>
<dbReference type="PRINTS" id="PR01607">
    <property type="entry name" value="APYRASEFAMLY"/>
</dbReference>
<evidence type="ECO:0000256" key="1">
    <source>
        <dbReference type="RuleBase" id="RU362119"/>
    </source>
</evidence>
<keyword evidence="3" id="KW-1185">Reference proteome</keyword>
<name>A0A0L0T325_ALLM3</name>
<dbReference type="PANTHER" id="PTHR11575:SF24">
    <property type="entry name" value="5'-NUCLEOTIDASE"/>
    <property type="match status" value="1"/>
</dbReference>
<keyword evidence="1" id="KW-0547">Nucleotide-binding</keyword>
<proteinExistence type="inferred from homology"/>
<evidence type="ECO:0000313" key="3">
    <source>
        <dbReference type="Proteomes" id="UP000054350"/>
    </source>
</evidence>
<dbReference type="PANTHER" id="PTHR11575">
    <property type="entry name" value="5'-NUCLEOTIDASE-RELATED"/>
    <property type="match status" value="1"/>
</dbReference>
<reference evidence="3" key="2">
    <citation type="submission" date="2009-11" db="EMBL/GenBank/DDBJ databases">
        <title>The Genome Sequence of Allomyces macrogynus strain ATCC 38327.</title>
        <authorList>
            <consortium name="The Broad Institute Genome Sequencing Platform"/>
            <person name="Russ C."/>
            <person name="Cuomo C."/>
            <person name="Shea T."/>
            <person name="Young S.K."/>
            <person name="Zeng Q."/>
            <person name="Koehrsen M."/>
            <person name="Haas B."/>
            <person name="Borodovsky M."/>
            <person name="Guigo R."/>
            <person name="Alvarado L."/>
            <person name="Berlin A."/>
            <person name="Borenstein D."/>
            <person name="Chen Z."/>
            <person name="Engels R."/>
            <person name="Freedman E."/>
            <person name="Gellesch M."/>
            <person name="Goldberg J."/>
            <person name="Griggs A."/>
            <person name="Gujja S."/>
            <person name="Heiman D."/>
            <person name="Hepburn T."/>
            <person name="Howarth C."/>
            <person name="Jen D."/>
            <person name="Larson L."/>
            <person name="Lewis B."/>
            <person name="Mehta T."/>
            <person name="Park D."/>
            <person name="Pearson M."/>
            <person name="Roberts A."/>
            <person name="Saif S."/>
            <person name="Shenoy N."/>
            <person name="Sisk P."/>
            <person name="Stolte C."/>
            <person name="Sykes S."/>
            <person name="Walk T."/>
            <person name="White J."/>
            <person name="Yandava C."/>
            <person name="Burger G."/>
            <person name="Gray M.W."/>
            <person name="Holland P.W.H."/>
            <person name="King N."/>
            <person name="Lang F.B.F."/>
            <person name="Roger A.J."/>
            <person name="Ruiz-Trillo I."/>
            <person name="Lander E."/>
            <person name="Nusbaum C."/>
        </authorList>
    </citation>
    <scope>NUCLEOTIDE SEQUENCE [LARGE SCALE GENOMIC DNA]</scope>
    <source>
        <strain evidence="3">ATCC 38327</strain>
    </source>
</reference>
<dbReference type="SUPFAM" id="SSF55816">
    <property type="entry name" value="5'-nucleotidase (syn. UDP-sugar hydrolase), C-terminal domain"/>
    <property type="match status" value="1"/>
</dbReference>
<dbReference type="EMBL" id="GG745359">
    <property type="protein sequence ID" value="KNE69060.1"/>
    <property type="molecule type" value="Genomic_DNA"/>
</dbReference>
<dbReference type="SUPFAM" id="SSF56300">
    <property type="entry name" value="Metallo-dependent phosphatases"/>
    <property type="match status" value="1"/>
</dbReference>
<dbReference type="GO" id="GO:0009166">
    <property type="term" value="P:nucleotide catabolic process"/>
    <property type="evidence" value="ECO:0007669"/>
    <property type="project" value="InterPro"/>
</dbReference>
<dbReference type="STRING" id="578462.A0A0L0T325"/>
<dbReference type="VEuPathDB" id="FungiDB:AMAG_13931"/>
<dbReference type="OrthoDB" id="10252235at2759"/>
<dbReference type="InterPro" id="IPR036907">
    <property type="entry name" value="5'-Nucleotdase_C_sf"/>
</dbReference>
<reference evidence="2 3" key="1">
    <citation type="submission" date="2009-11" db="EMBL/GenBank/DDBJ databases">
        <title>Annotation of Allomyces macrogynus ATCC 38327.</title>
        <authorList>
            <consortium name="The Broad Institute Genome Sequencing Platform"/>
            <person name="Russ C."/>
            <person name="Cuomo C."/>
            <person name="Burger G."/>
            <person name="Gray M.W."/>
            <person name="Holland P.W.H."/>
            <person name="King N."/>
            <person name="Lang F.B.F."/>
            <person name="Roger A.J."/>
            <person name="Ruiz-Trillo I."/>
            <person name="Young S.K."/>
            <person name="Zeng Q."/>
            <person name="Gargeya S."/>
            <person name="Fitzgerald M."/>
            <person name="Haas B."/>
            <person name="Abouelleil A."/>
            <person name="Alvarado L."/>
            <person name="Arachchi H.M."/>
            <person name="Berlin A."/>
            <person name="Chapman S.B."/>
            <person name="Gearin G."/>
            <person name="Goldberg J."/>
            <person name="Griggs A."/>
            <person name="Gujja S."/>
            <person name="Hansen M."/>
            <person name="Heiman D."/>
            <person name="Howarth C."/>
            <person name="Larimer J."/>
            <person name="Lui A."/>
            <person name="MacDonald P.J.P."/>
            <person name="McCowen C."/>
            <person name="Montmayeur A."/>
            <person name="Murphy C."/>
            <person name="Neiman D."/>
            <person name="Pearson M."/>
            <person name="Priest M."/>
            <person name="Roberts A."/>
            <person name="Saif S."/>
            <person name="Shea T."/>
            <person name="Sisk P."/>
            <person name="Stolte C."/>
            <person name="Sykes S."/>
            <person name="Wortman J."/>
            <person name="Nusbaum C."/>
            <person name="Birren B."/>
        </authorList>
    </citation>
    <scope>NUCLEOTIDE SEQUENCE [LARGE SCALE GENOMIC DNA]</scope>
    <source>
        <strain evidence="2 3">ATCC 38327</strain>
    </source>
</reference>
<sequence length="425" mass="46701">MTVPGGNTNMIILGSNTNMMVLGGNTTAPGGVTKPLPNDNKPWNIMIMHTNDIDMHLDLFNLGSADCMAKHIADSKCGRGIVCINMVVDKLCAMHSQSYLLDGGDNIQGMLFNTYYKGKILADYMNAIKYNVTTVSNHKWDDGAANLDLVAPYMVLTKYGPNLGVIRFMTSVLNGIALLTSKIMVEDPVLVVQYAIEELHSKGIKHIICILHNRHQDNKPVTANMCSISLIVGGNSHMLLNKNASMADVQGPYPMDVKNLDGKLTYIVQAKKFGKWVGLINFSMILTVLPFQNFVVDNVVDSQYMKDLLENLASMQKAKQIKALILFGHVLGVCAVFDCKQLAGFKATKVMVNVKAVDGTVKLEPLNLKKQDVFVTIEFVAMGSGNIVPMPFTAPFGMLMLDEVLDFIKTFLDGKLLAFKDARLQ</sequence>
<evidence type="ECO:0000313" key="2">
    <source>
        <dbReference type="EMBL" id="KNE69060.1"/>
    </source>
</evidence>
<protein>
    <recommendedName>
        <fullName evidence="4">5'-Nucleotidase C-terminal domain-containing protein</fullName>
    </recommendedName>
</protein>
<accession>A0A0L0T325</accession>
<dbReference type="InterPro" id="IPR029052">
    <property type="entry name" value="Metallo-depent_PP-like"/>
</dbReference>
<organism evidence="2 3">
    <name type="scientific">Allomyces macrogynus (strain ATCC 38327)</name>
    <name type="common">Allomyces javanicus var. macrogynus</name>
    <dbReference type="NCBI Taxonomy" id="578462"/>
    <lineage>
        <taxon>Eukaryota</taxon>
        <taxon>Fungi</taxon>
        <taxon>Fungi incertae sedis</taxon>
        <taxon>Blastocladiomycota</taxon>
        <taxon>Blastocladiomycetes</taxon>
        <taxon>Blastocladiales</taxon>
        <taxon>Blastocladiaceae</taxon>
        <taxon>Allomyces</taxon>
    </lineage>
</organism>